<accession>A0ABS4HFG1</accession>
<dbReference type="Pfam" id="PF14175">
    <property type="entry name" value="YaaC"/>
    <property type="match status" value="1"/>
</dbReference>
<dbReference type="Proteomes" id="UP001519328">
    <property type="component" value="Unassembled WGS sequence"/>
</dbReference>
<dbReference type="EMBL" id="JAGGKK010000012">
    <property type="protein sequence ID" value="MBP1949474.1"/>
    <property type="molecule type" value="Genomic_DNA"/>
</dbReference>
<evidence type="ECO:0000313" key="2">
    <source>
        <dbReference type="Proteomes" id="UP001519328"/>
    </source>
</evidence>
<comment type="caution">
    <text evidence="1">The sequence shown here is derived from an EMBL/GenBank/DDBJ whole genome shotgun (WGS) entry which is preliminary data.</text>
</comment>
<evidence type="ECO:0000313" key="1">
    <source>
        <dbReference type="EMBL" id="MBP1949474.1"/>
    </source>
</evidence>
<gene>
    <name evidence="1" type="ORF">J2Z82_002411</name>
</gene>
<proteinExistence type="predicted"/>
<name>A0ABS4HFG1_9BACI</name>
<keyword evidence="2" id="KW-1185">Reference proteome</keyword>
<sequence>MKDRDINVLFTYLQSQQTAQTFLFDCYQKLDGVDAAAKSYENCNSFMYYLDHGIQFYENGKNLDILFQPIMFFYGMIHLLKANLLTIRPHYPESTTILAHGVSSRKRKKKDYSFMDDEVKTQQNGLFPYFSEHLFSKSQSPFEKIKMEDLLGLIPEISPLFTLQNQKKMVVVGEVGKTELHFQNELLDNYHLTAKSFVQRIKSYLPVIEQTKINRNSFCIKLSVPFHKSSGPFFTHIRNNLIYFPLYRSRFLPSSEVSVHYLLLYNLSMLCRYESEWWGDLLSAKSDIDFPFISYFLSNTAEKIPLLLEEKLIERTSLDI</sequence>
<protein>
    <recommendedName>
        <fullName evidence="3">YaaC-like Protein</fullName>
    </recommendedName>
</protein>
<organism evidence="1 2">
    <name type="scientific">Virgibacillus litoralis</name>
    <dbReference type="NCBI Taxonomy" id="578221"/>
    <lineage>
        <taxon>Bacteria</taxon>
        <taxon>Bacillati</taxon>
        <taxon>Bacillota</taxon>
        <taxon>Bacilli</taxon>
        <taxon>Bacillales</taxon>
        <taxon>Bacillaceae</taxon>
        <taxon>Virgibacillus</taxon>
    </lineage>
</organism>
<reference evidence="1 2" key="1">
    <citation type="submission" date="2021-03" db="EMBL/GenBank/DDBJ databases">
        <title>Genomic Encyclopedia of Type Strains, Phase IV (KMG-IV): sequencing the most valuable type-strain genomes for metagenomic binning, comparative biology and taxonomic classification.</title>
        <authorList>
            <person name="Goeker M."/>
        </authorList>
    </citation>
    <scope>NUCLEOTIDE SEQUENCE [LARGE SCALE GENOMIC DNA]</scope>
    <source>
        <strain evidence="1 2">DSM 21085</strain>
    </source>
</reference>
<dbReference type="RefSeq" id="WP_209480967.1">
    <property type="nucleotide sequence ID" value="NZ_JAGGKK010000012.1"/>
</dbReference>
<dbReference type="InterPro" id="IPR026988">
    <property type="entry name" value="YaaC-like"/>
</dbReference>
<evidence type="ECO:0008006" key="3">
    <source>
        <dbReference type="Google" id="ProtNLM"/>
    </source>
</evidence>